<evidence type="ECO:0000256" key="1">
    <source>
        <dbReference type="SAM" id="SignalP"/>
    </source>
</evidence>
<keyword evidence="3" id="KW-1185">Reference proteome</keyword>
<keyword evidence="1" id="KW-0732">Signal</keyword>
<accession>A0ABY4DA61</accession>
<sequence length="241" mass="26982">MKLVQKHKVVLLLGVLMLASKSVLAQRVLLRAEVAEDTLYTSFGPNRGFYSHLYIGYLPVVGRAAGSGAELRYGNSAEVMLGVRNKFRLSEPLSVGLDLRFVRLTYALQQTSSKVLPTATVHHKESIAMSELQLEGFVRFNMVARGNVIGRYLDLTGWGGWVMSTANRYEDRPATGPRRVQTTEHGLPYLHRWPVGVGARLGSGRYAAVARYRLSDTFTPAYRVRYPELPRWTVGVELGWL</sequence>
<reference evidence="2 3" key="1">
    <citation type="submission" date="2022-03" db="EMBL/GenBank/DDBJ databases">
        <title>Hymenobactersp. isolated from the air.</title>
        <authorList>
            <person name="Won M."/>
            <person name="Kwon S.-W."/>
        </authorList>
    </citation>
    <scope>NUCLEOTIDE SEQUENCE [LARGE SCALE GENOMIC DNA]</scope>
    <source>
        <strain evidence="2 3">KACC 21982</strain>
    </source>
</reference>
<proteinExistence type="predicted"/>
<dbReference type="Proteomes" id="UP000831113">
    <property type="component" value="Chromosome"/>
</dbReference>
<dbReference type="EMBL" id="CP094669">
    <property type="protein sequence ID" value="UOG76988.1"/>
    <property type="molecule type" value="Genomic_DNA"/>
</dbReference>
<evidence type="ECO:0008006" key="4">
    <source>
        <dbReference type="Google" id="ProtNLM"/>
    </source>
</evidence>
<organism evidence="2 3">
    <name type="scientific">Hymenobacter tibetensis</name>
    <dbReference type="NCBI Taxonomy" id="497967"/>
    <lineage>
        <taxon>Bacteria</taxon>
        <taxon>Pseudomonadati</taxon>
        <taxon>Bacteroidota</taxon>
        <taxon>Cytophagia</taxon>
        <taxon>Cytophagales</taxon>
        <taxon>Hymenobacteraceae</taxon>
        <taxon>Hymenobacter</taxon>
    </lineage>
</organism>
<name>A0ABY4DA61_9BACT</name>
<evidence type="ECO:0000313" key="3">
    <source>
        <dbReference type="Proteomes" id="UP000831113"/>
    </source>
</evidence>
<dbReference type="RefSeq" id="WP_243802371.1">
    <property type="nucleotide sequence ID" value="NZ_CP094669.1"/>
</dbReference>
<gene>
    <name evidence="2" type="ORF">MTX78_10385</name>
</gene>
<feature type="chain" id="PRO_5045267534" description="Outer membrane protein beta-barrel domain-containing protein" evidence="1">
    <location>
        <begin position="26"/>
        <end position="241"/>
    </location>
</feature>
<feature type="signal peptide" evidence="1">
    <location>
        <begin position="1"/>
        <end position="25"/>
    </location>
</feature>
<protein>
    <recommendedName>
        <fullName evidence="4">Outer membrane protein beta-barrel domain-containing protein</fullName>
    </recommendedName>
</protein>
<evidence type="ECO:0000313" key="2">
    <source>
        <dbReference type="EMBL" id="UOG76988.1"/>
    </source>
</evidence>